<keyword evidence="3" id="KW-0732">Signal</keyword>
<evidence type="ECO:0000313" key="5">
    <source>
        <dbReference type="Proteomes" id="UP000773614"/>
    </source>
</evidence>
<dbReference type="AlphaFoldDB" id="A0A964WU28"/>
<dbReference type="PROSITE" id="PS51257">
    <property type="entry name" value="PROKAR_LIPOPROTEIN"/>
    <property type="match status" value="1"/>
</dbReference>
<proteinExistence type="predicted"/>
<gene>
    <name evidence="4" type="ORF">E4O86_13200</name>
</gene>
<dbReference type="Pfam" id="PF13432">
    <property type="entry name" value="TPR_16"/>
    <property type="match status" value="1"/>
</dbReference>
<dbReference type="InterPro" id="IPR011990">
    <property type="entry name" value="TPR-like_helical_dom_sf"/>
</dbReference>
<reference evidence="4" key="1">
    <citation type="submission" date="2019-03" db="EMBL/GenBank/DDBJ databases">
        <title>Afifella sp. nov., isolated from activated sludge.</title>
        <authorList>
            <person name="Li Q."/>
            <person name="Liu Y."/>
        </authorList>
    </citation>
    <scope>NUCLEOTIDE SEQUENCE</scope>
    <source>
        <strain evidence="4">L72</strain>
    </source>
</reference>
<feature type="signal peptide" evidence="3">
    <location>
        <begin position="1"/>
        <end position="27"/>
    </location>
</feature>
<dbReference type="InterPro" id="IPR014596">
    <property type="entry name" value="UCP035836"/>
</dbReference>
<dbReference type="Gene3D" id="1.25.40.10">
    <property type="entry name" value="Tetratricopeptide repeat domain"/>
    <property type="match status" value="1"/>
</dbReference>
<dbReference type="SUPFAM" id="SSF48452">
    <property type="entry name" value="TPR-like"/>
    <property type="match status" value="1"/>
</dbReference>
<dbReference type="PIRSF" id="PIRSF035836">
    <property type="entry name" value="UCP035836"/>
    <property type="match status" value="1"/>
</dbReference>
<keyword evidence="1" id="KW-0677">Repeat</keyword>
<organism evidence="4 5">
    <name type="scientific">Propylenella binzhouense</name>
    <dbReference type="NCBI Taxonomy" id="2555902"/>
    <lineage>
        <taxon>Bacteria</taxon>
        <taxon>Pseudomonadati</taxon>
        <taxon>Pseudomonadota</taxon>
        <taxon>Alphaproteobacteria</taxon>
        <taxon>Hyphomicrobiales</taxon>
        <taxon>Propylenellaceae</taxon>
        <taxon>Propylenella</taxon>
    </lineage>
</organism>
<accession>A0A964WU28</accession>
<dbReference type="OrthoDB" id="422579at2"/>
<dbReference type="EMBL" id="SPKJ01000045">
    <property type="protein sequence ID" value="MYZ48667.1"/>
    <property type="molecule type" value="Genomic_DNA"/>
</dbReference>
<evidence type="ECO:0000313" key="4">
    <source>
        <dbReference type="EMBL" id="MYZ48667.1"/>
    </source>
</evidence>
<dbReference type="PANTHER" id="PTHR44227:SF3">
    <property type="entry name" value="PROTEIN O-MANNOSYL-TRANSFERASE TMTC4"/>
    <property type="match status" value="1"/>
</dbReference>
<feature type="chain" id="PRO_5037469131" evidence="3">
    <location>
        <begin position="28"/>
        <end position="268"/>
    </location>
</feature>
<sequence length="268" mass="28008">MPSKPNSRGGRAARSFALGAIAAVALAGCQSTGRGPATTGSLRPTGTLVTSDLSQQNALAAVQTWGAAYGKNEKDQRAALNYAAALRAAGQTSQAVAVMRKAVILHPSDRTVLAAFGKALAEDGQFREALSVVQRAQQRDHPDWQLLATEGAILDSLGDNNGARERYSQALVLAPGEPQVLNNLAMSYVLGRDLQKAEATLRQALASPKATTRVRQNLALVLTLQGKGSEAQAFVSGGSPSGQAGANMDYLQGMVAQPNTWADLKKES</sequence>
<evidence type="ECO:0000256" key="1">
    <source>
        <dbReference type="ARBA" id="ARBA00022737"/>
    </source>
</evidence>
<comment type="caution">
    <text evidence="4">The sequence shown here is derived from an EMBL/GenBank/DDBJ whole genome shotgun (WGS) entry which is preliminary data.</text>
</comment>
<keyword evidence="2" id="KW-0802">TPR repeat</keyword>
<keyword evidence="5" id="KW-1185">Reference proteome</keyword>
<protein>
    <submittedName>
        <fullName evidence="4">Pilus assembly protein TadD</fullName>
    </submittedName>
</protein>
<dbReference type="SMART" id="SM00028">
    <property type="entry name" value="TPR"/>
    <property type="match status" value="3"/>
</dbReference>
<name>A0A964WU28_9HYPH</name>
<dbReference type="Proteomes" id="UP000773614">
    <property type="component" value="Unassembled WGS sequence"/>
</dbReference>
<dbReference type="InterPro" id="IPR052346">
    <property type="entry name" value="O-mannosyl-transferase_TMTC"/>
</dbReference>
<evidence type="ECO:0000256" key="2">
    <source>
        <dbReference type="ARBA" id="ARBA00022803"/>
    </source>
</evidence>
<evidence type="ECO:0000256" key="3">
    <source>
        <dbReference type="SAM" id="SignalP"/>
    </source>
</evidence>
<dbReference type="Pfam" id="PF14559">
    <property type="entry name" value="TPR_19"/>
    <property type="match status" value="1"/>
</dbReference>
<dbReference type="PANTHER" id="PTHR44227">
    <property type="match status" value="1"/>
</dbReference>
<dbReference type="InterPro" id="IPR019734">
    <property type="entry name" value="TPR_rpt"/>
</dbReference>